<proteinExistence type="predicted"/>
<reference evidence="1" key="1">
    <citation type="thesis" date="2021" institute="BYU ScholarsArchive" country="Provo, UT, USA">
        <title>Applications of and Algorithms for Genome Assembly and Genomic Analyses with an Emphasis on Marine Teleosts.</title>
        <authorList>
            <person name="Pickett B.D."/>
        </authorList>
    </citation>
    <scope>NUCLEOTIDE SEQUENCE</scope>
    <source>
        <strain evidence="1">HI-2016</strain>
    </source>
</reference>
<evidence type="ECO:0000313" key="2">
    <source>
        <dbReference type="Proteomes" id="UP000824540"/>
    </source>
</evidence>
<protein>
    <submittedName>
        <fullName evidence="1">Uncharacterized protein</fullName>
    </submittedName>
</protein>
<name>A0A8T2PBG9_9TELE</name>
<keyword evidence="2" id="KW-1185">Reference proteome</keyword>
<dbReference type="EMBL" id="JAFBMS010000015">
    <property type="protein sequence ID" value="KAG9346858.1"/>
    <property type="molecule type" value="Genomic_DNA"/>
</dbReference>
<gene>
    <name evidence="1" type="ORF">JZ751_007207</name>
</gene>
<sequence length="99" mass="11319">MWALEPKPTELQKQPAGPELGALPLGWGVSRMALSASVHSCGQPVRAACICLIDEKEKKHWNKHVDPFPPQPMQWPILFHHAEHETRSSKQHRYVCYGW</sequence>
<evidence type="ECO:0000313" key="1">
    <source>
        <dbReference type="EMBL" id="KAG9346858.1"/>
    </source>
</evidence>
<accession>A0A8T2PBG9</accession>
<dbReference type="AlphaFoldDB" id="A0A8T2PBG9"/>
<comment type="caution">
    <text evidence="1">The sequence shown here is derived from an EMBL/GenBank/DDBJ whole genome shotgun (WGS) entry which is preliminary data.</text>
</comment>
<dbReference type="Proteomes" id="UP000824540">
    <property type="component" value="Unassembled WGS sequence"/>
</dbReference>
<organism evidence="1 2">
    <name type="scientific">Albula glossodonta</name>
    <name type="common">roundjaw bonefish</name>
    <dbReference type="NCBI Taxonomy" id="121402"/>
    <lineage>
        <taxon>Eukaryota</taxon>
        <taxon>Metazoa</taxon>
        <taxon>Chordata</taxon>
        <taxon>Craniata</taxon>
        <taxon>Vertebrata</taxon>
        <taxon>Euteleostomi</taxon>
        <taxon>Actinopterygii</taxon>
        <taxon>Neopterygii</taxon>
        <taxon>Teleostei</taxon>
        <taxon>Albuliformes</taxon>
        <taxon>Albulidae</taxon>
        <taxon>Albula</taxon>
    </lineage>
</organism>